<accession>A0ABQ9AHQ4</accession>
<keyword evidence="1" id="KW-0812">Transmembrane</keyword>
<feature type="transmembrane region" description="Helical" evidence="1">
    <location>
        <begin position="6"/>
        <end position="27"/>
    </location>
</feature>
<evidence type="ECO:0000256" key="1">
    <source>
        <dbReference type="SAM" id="Phobius"/>
    </source>
</evidence>
<evidence type="ECO:0000313" key="2">
    <source>
        <dbReference type="EMBL" id="KAJ6340032.1"/>
    </source>
</evidence>
<reference evidence="2" key="2">
    <citation type="journal article" date="2023" name="Int. J. Mol. Sci.">
        <title>De Novo Assembly and Annotation of 11 Diverse Shrub Willow (Salix) Genomes Reveals Novel Gene Organization in Sex-Linked Regions.</title>
        <authorList>
            <person name="Hyden B."/>
            <person name="Feng K."/>
            <person name="Yates T.B."/>
            <person name="Jawdy S."/>
            <person name="Cereghino C."/>
            <person name="Smart L.B."/>
            <person name="Muchero W."/>
        </authorList>
    </citation>
    <scope>NUCLEOTIDE SEQUENCE</scope>
    <source>
        <tissue evidence="2">Shoot tip</tissue>
    </source>
</reference>
<feature type="non-terminal residue" evidence="2">
    <location>
        <position position="33"/>
    </location>
</feature>
<gene>
    <name evidence="2" type="ORF">OIU77_007890</name>
</gene>
<sequence length="33" mass="3996">MFVSPPPFNVVAFLPLFSMVLSFRPFLMHRWFH</sequence>
<comment type="caution">
    <text evidence="2">The sequence shown here is derived from an EMBL/GenBank/DDBJ whole genome shotgun (WGS) entry which is preliminary data.</text>
</comment>
<organism evidence="2 3">
    <name type="scientific">Salix suchowensis</name>
    <dbReference type="NCBI Taxonomy" id="1278906"/>
    <lineage>
        <taxon>Eukaryota</taxon>
        <taxon>Viridiplantae</taxon>
        <taxon>Streptophyta</taxon>
        <taxon>Embryophyta</taxon>
        <taxon>Tracheophyta</taxon>
        <taxon>Spermatophyta</taxon>
        <taxon>Magnoliopsida</taxon>
        <taxon>eudicotyledons</taxon>
        <taxon>Gunneridae</taxon>
        <taxon>Pentapetalae</taxon>
        <taxon>rosids</taxon>
        <taxon>fabids</taxon>
        <taxon>Malpighiales</taxon>
        <taxon>Salicaceae</taxon>
        <taxon>Saliceae</taxon>
        <taxon>Salix</taxon>
    </lineage>
</organism>
<evidence type="ECO:0000313" key="3">
    <source>
        <dbReference type="Proteomes" id="UP001141253"/>
    </source>
</evidence>
<keyword evidence="3" id="KW-1185">Reference proteome</keyword>
<dbReference type="Proteomes" id="UP001141253">
    <property type="component" value="Chromosome 15W"/>
</dbReference>
<protein>
    <submittedName>
        <fullName evidence="2">Uncharacterized protein</fullName>
    </submittedName>
</protein>
<keyword evidence="1" id="KW-0472">Membrane</keyword>
<proteinExistence type="predicted"/>
<name>A0ABQ9AHQ4_9ROSI</name>
<reference evidence="2" key="1">
    <citation type="submission" date="2022-10" db="EMBL/GenBank/DDBJ databases">
        <authorList>
            <person name="Hyden B.L."/>
            <person name="Feng K."/>
            <person name="Yates T."/>
            <person name="Jawdy S."/>
            <person name="Smart L.B."/>
            <person name="Muchero W."/>
        </authorList>
    </citation>
    <scope>NUCLEOTIDE SEQUENCE</scope>
    <source>
        <tissue evidence="2">Shoot tip</tissue>
    </source>
</reference>
<keyword evidence="1" id="KW-1133">Transmembrane helix</keyword>
<dbReference type="EMBL" id="JAPFFI010000020">
    <property type="protein sequence ID" value="KAJ6340032.1"/>
    <property type="molecule type" value="Genomic_DNA"/>
</dbReference>